<reference evidence="1 2" key="1">
    <citation type="submission" date="2019-12" db="EMBL/GenBank/DDBJ databases">
        <authorList>
            <person name="Li M."/>
        </authorList>
    </citation>
    <scope>NUCLEOTIDE SEQUENCE [LARGE SCALE GENOMIC DNA]</scope>
    <source>
        <strain evidence="1 2">GBMRC 2024</strain>
    </source>
</reference>
<dbReference type="AlphaFoldDB" id="A0A6L7GAJ1"/>
<evidence type="ECO:0000313" key="2">
    <source>
        <dbReference type="Proteomes" id="UP000477911"/>
    </source>
</evidence>
<dbReference type="Gene3D" id="2.60.120.10">
    <property type="entry name" value="Jelly Rolls"/>
    <property type="match status" value="1"/>
</dbReference>
<comment type="caution">
    <text evidence="1">The sequence shown here is derived from an EMBL/GenBank/DDBJ whole genome shotgun (WGS) entry which is preliminary data.</text>
</comment>
<dbReference type="Pfam" id="PF16867">
    <property type="entry name" value="DMSP_lyase"/>
    <property type="match status" value="1"/>
</dbReference>
<dbReference type="Proteomes" id="UP000477911">
    <property type="component" value="Unassembled WGS sequence"/>
</dbReference>
<accession>A0A6L7GAJ1</accession>
<dbReference type="EMBL" id="WUMU01000039">
    <property type="protein sequence ID" value="MXN20969.1"/>
    <property type="molecule type" value="Genomic_DNA"/>
</dbReference>
<dbReference type="SUPFAM" id="SSF51182">
    <property type="entry name" value="RmlC-like cupins"/>
    <property type="match status" value="1"/>
</dbReference>
<dbReference type="InterPro" id="IPR031723">
    <property type="entry name" value="DMSP_lyase"/>
</dbReference>
<dbReference type="GO" id="GO:0047869">
    <property type="term" value="F:dimethylpropiothetin dethiomethylase activity"/>
    <property type="evidence" value="ECO:0007669"/>
    <property type="project" value="InterPro"/>
</dbReference>
<dbReference type="InterPro" id="IPR011051">
    <property type="entry name" value="RmlC_Cupin_sf"/>
</dbReference>
<name>A0A6L7GAJ1_9RHOB</name>
<organism evidence="1 2">
    <name type="scientific">Pseudooceanicola albus</name>
    <dbReference type="NCBI Taxonomy" id="2692189"/>
    <lineage>
        <taxon>Bacteria</taxon>
        <taxon>Pseudomonadati</taxon>
        <taxon>Pseudomonadota</taxon>
        <taxon>Alphaproteobacteria</taxon>
        <taxon>Rhodobacterales</taxon>
        <taxon>Paracoccaceae</taxon>
        <taxon>Pseudooceanicola</taxon>
    </lineage>
</organism>
<sequence>MTAIALTSFVELALRITVTRAQDPRSRAMLVAMQGARPAQAHGPIAARTAPVVDRYLAPALARAGGTAAVAPLIEAIGTLVPQLCWRPRADGPNASEGFSAAHANAMIAGPGGLQDRQDIWIGLSLLAPETRYPDHAHSPEETYLTLSPGEFRVGSVDWFTPGIGGSFYVPPAETHAMKSGDTPLLALWALRA</sequence>
<gene>
    <name evidence="1" type="ORF">GR170_24365</name>
</gene>
<proteinExistence type="predicted"/>
<keyword evidence="2" id="KW-1185">Reference proteome</keyword>
<dbReference type="InterPro" id="IPR014710">
    <property type="entry name" value="RmlC-like_jellyroll"/>
</dbReference>
<dbReference type="RefSeq" id="WP_160897086.1">
    <property type="nucleotide sequence ID" value="NZ_WUMU01000039.1"/>
</dbReference>
<protein>
    <submittedName>
        <fullName evidence="1">Transcriptional regulator</fullName>
    </submittedName>
</protein>
<evidence type="ECO:0000313" key="1">
    <source>
        <dbReference type="EMBL" id="MXN20969.1"/>
    </source>
</evidence>